<keyword evidence="3" id="KW-1185">Reference proteome</keyword>
<feature type="compositionally biased region" description="Basic and acidic residues" evidence="1">
    <location>
        <begin position="82"/>
        <end position="93"/>
    </location>
</feature>
<feature type="compositionally biased region" description="Polar residues" evidence="1">
    <location>
        <begin position="1"/>
        <end position="13"/>
    </location>
</feature>
<evidence type="ECO:0000256" key="1">
    <source>
        <dbReference type="SAM" id="MobiDB-lite"/>
    </source>
</evidence>
<protein>
    <submittedName>
        <fullName evidence="2">Uncharacterized protein</fullName>
    </submittedName>
</protein>
<reference evidence="2" key="1">
    <citation type="submission" date="2023-03" db="EMBL/GenBank/DDBJ databases">
        <title>Massive genome expansion in bonnet fungi (Mycena s.s.) driven by repeated elements and novel gene families across ecological guilds.</title>
        <authorList>
            <consortium name="Lawrence Berkeley National Laboratory"/>
            <person name="Harder C.B."/>
            <person name="Miyauchi S."/>
            <person name="Viragh M."/>
            <person name="Kuo A."/>
            <person name="Thoen E."/>
            <person name="Andreopoulos B."/>
            <person name="Lu D."/>
            <person name="Skrede I."/>
            <person name="Drula E."/>
            <person name="Henrissat B."/>
            <person name="Morin E."/>
            <person name="Kohler A."/>
            <person name="Barry K."/>
            <person name="LaButti K."/>
            <person name="Morin E."/>
            <person name="Salamov A."/>
            <person name="Lipzen A."/>
            <person name="Mereny Z."/>
            <person name="Hegedus B."/>
            <person name="Baldrian P."/>
            <person name="Stursova M."/>
            <person name="Weitz H."/>
            <person name="Taylor A."/>
            <person name="Grigoriev I.V."/>
            <person name="Nagy L.G."/>
            <person name="Martin F."/>
            <person name="Kauserud H."/>
        </authorList>
    </citation>
    <scope>NUCLEOTIDE SEQUENCE</scope>
    <source>
        <strain evidence="2">CBHHK182m</strain>
    </source>
</reference>
<comment type="caution">
    <text evidence="2">The sequence shown here is derived from an EMBL/GenBank/DDBJ whole genome shotgun (WGS) entry which is preliminary data.</text>
</comment>
<dbReference type="AlphaFoldDB" id="A0AAD7K879"/>
<feature type="compositionally biased region" description="Polar residues" evidence="1">
    <location>
        <begin position="95"/>
        <end position="134"/>
    </location>
</feature>
<proteinExistence type="predicted"/>
<sequence length="134" mass="14913">MHGNTSLRVSTNDKTQDAPPSFRKKLKKDLPSLIERRARRNSDKTAAHAVSTCHSRRLHSPPAPRSIRTTVLCSLPPPRQKQRPDPTTRRTDETASTSSSPNAKTATSSRAQEEQTTSPKNTKNTPHSQTWHSP</sequence>
<name>A0AAD7K879_9AGAR</name>
<dbReference type="Proteomes" id="UP001215598">
    <property type="component" value="Unassembled WGS sequence"/>
</dbReference>
<dbReference type="EMBL" id="JARKIB010000006">
    <property type="protein sequence ID" value="KAJ7779107.1"/>
    <property type="molecule type" value="Genomic_DNA"/>
</dbReference>
<gene>
    <name evidence="2" type="ORF">B0H16DRAFT_1878687</name>
</gene>
<feature type="region of interest" description="Disordered" evidence="1">
    <location>
        <begin position="1"/>
        <end position="134"/>
    </location>
</feature>
<feature type="compositionally biased region" description="Basic and acidic residues" evidence="1">
    <location>
        <begin position="28"/>
        <end position="46"/>
    </location>
</feature>
<evidence type="ECO:0000313" key="3">
    <source>
        <dbReference type="Proteomes" id="UP001215598"/>
    </source>
</evidence>
<organism evidence="2 3">
    <name type="scientific">Mycena metata</name>
    <dbReference type="NCBI Taxonomy" id="1033252"/>
    <lineage>
        <taxon>Eukaryota</taxon>
        <taxon>Fungi</taxon>
        <taxon>Dikarya</taxon>
        <taxon>Basidiomycota</taxon>
        <taxon>Agaricomycotina</taxon>
        <taxon>Agaricomycetes</taxon>
        <taxon>Agaricomycetidae</taxon>
        <taxon>Agaricales</taxon>
        <taxon>Marasmiineae</taxon>
        <taxon>Mycenaceae</taxon>
        <taxon>Mycena</taxon>
    </lineage>
</organism>
<evidence type="ECO:0000313" key="2">
    <source>
        <dbReference type="EMBL" id="KAJ7779107.1"/>
    </source>
</evidence>
<accession>A0AAD7K879</accession>